<evidence type="ECO:0000256" key="11">
    <source>
        <dbReference type="PIRSR" id="PIRSR627057-1"/>
    </source>
</evidence>
<evidence type="ECO:0000256" key="6">
    <source>
        <dbReference type="ARBA" id="ARBA00022824"/>
    </source>
</evidence>
<evidence type="ECO:0000256" key="10">
    <source>
        <dbReference type="ARBA" id="ARBA00023136"/>
    </source>
</evidence>
<comment type="subcellular location">
    <subcellularLocation>
        <location evidence="1">Endoplasmic reticulum membrane</location>
        <topology evidence="1">Multi-pass membrane protein</topology>
    </subcellularLocation>
</comment>
<dbReference type="InterPro" id="IPR032456">
    <property type="entry name" value="Peptidase_M48_N"/>
</dbReference>
<evidence type="ECO:0000256" key="9">
    <source>
        <dbReference type="ARBA" id="ARBA00023049"/>
    </source>
</evidence>
<dbReference type="CDD" id="cd07343">
    <property type="entry name" value="M48A_Zmpste24p_like"/>
    <property type="match status" value="1"/>
</dbReference>
<evidence type="ECO:0000256" key="3">
    <source>
        <dbReference type="ARBA" id="ARBA00022692"/>
    </source>
</evidence>
<keyword evidence="8 14" id="KW-1133">Transmembrane helix</keyword>
<feature type="binding site" evidence="12">
    <location>
        <position position="356"/>
    </location>
    <ligand>
        <name>Zn(2+)</name>
        <dbReference type="ChEBI" id="CHEBI:29105"/>
        <note>catalytic</note>
    </ligand>
</feature>
<dbReference type="RefSeq" id="WP_322346994.1">
    <property type="nucleotide sequence ID" value="NZ_CP129968.2"/>
</dbReference>
<evidence type="ECO:0000256" key="12">
    <source>
        <dbReference type="PIRSR" id="PIRSR627057-2"/>
    </source>
</evidence>
<feature type="active site" description="Proton donor" evidence="11">
    <location>
        <position position="360"/>
    </location>
</feature>
<comment type="similarity">
    <text evidence="13">Belongs to the peptidase M48 family.</text>
</comment>
<keyword evidence="9 13" id="KW-0482">Metalloprotease</keyword>
<dbReference type="GO" id="GO:0071586">
    <property type="term" value="P:CAAX-box protein processing"/>
    <property type="evidence" value="ECO:0007669"/>
    <property type="project" value="InterPro"/>
</dbReference>
<evidence type="ECO:0000313" key="17">
    <source>
        <dbReference type="EMBL" id="WKK79435.2"/>
    </source>
</evidence>
<evidence type="ECO:0000256" key="8">
    <source>
        <dbReference type="ARBA" id="ARBA00022989"/>
    </source>
</evidence>
<feature type="binding site" evidence="12">
    <location>
        <position position="282"/>
    </location>
    <ligand>
        <name>Zn(2+)</name>
        <dbReference type="ChEBI" id="CHEBI:29105"/>
        <note>catalytic</note>
    </ligand>
</feature>
<evidence type="ECO:0000256" key="2">
    <source>
        <dbReference type="ARBA" id="ARBA00022670"/>
    </source>
</evidence>
<feature type="domain" description="CAAX prenyl protease 1 N-terminal" evidence="16">
    <location>
        <begin position="31"/>
        <end position="205"/>
    </location>
</feature>
<feature type="transmembrane region" description="Helical" evidence="14">
    <location>
        <begin position="6"/>
        <end position="29"/>
    </location>
</feature>
<feature type="domain" description="Peptidase M48" evidence="15">
    <location>
        <begin position="208"/>
        <end position="413"/>
    </location>
</feature>
<dbReference type="AlphaFoldDB" id="A0AA49JCA1"/>
<proteinExistence type="inferred from homology"/>
<keyword evidence="4 12" id="KW-0479">Metal-binding</keyword>
<comment type="cofactor">
    <cofactor evidence="12 13">
        <name>Zn(2+)</name>
        <dbReference type="ChEBI" id="CHEBI:29105"/>
    </cofactor>
    <text evidence="12 13">Binds 1 zinc ion per subunit.</text>
</comment>
<accession>A0AA49JCA1</accession>
<dbReference type="Gene3D" id="3.30.2010.10">
    <property type="entry name" value="Metalloproteases ('zincins'), catalytic domain"/>
    <property type="match status" value="1"/>
</dbReference>
<sequence>MILTSDQFFAIILMVVAIDYALNTVVDLLNFKRANSKLPEDLQGFFNQEKYSEAVKYQRVNTKFGLWSGLSSLVIMLIVLLFGLFGELDDYVRVHFNSVITQTLAFFGIIFIVNDIWNIPWQWYSTFKIEESFGFNKMTSTLFWKDKIKSYVLTAIIGGILLSILVFLITWIGQSFWWIFWIVIAIFMIGANFFYTSWILPLFNKLVPLEDGSLREKIMSYGKSVEFPIQNIYVMDGSKRSAKANAFFSGFGKRKKIVLFDTLLEKNTEEELVAILAHEVGHYKKKHTISGLFSGILQTGAMLFIMSFMIFNPELSKALGAAQLSFPVNFIAFGIIYTPISLILSLFSNFISRKHEYQADEFATITYNGNALQNALKKLSVDSLSNLKPHKLYVFFHYSHPPLLERLKAIDKLK</sequence>
<dbReference type="InterPro" id="IPR027057">
    <property type="entry name" value="CAXX_Prtase_1"/>
</dbReference>
<organism evidence="17">
    <name type="scientific">Marivirga arenosa</name>
    <dbReference type="NCBI Taxonomy" id="3059076"/>
    <lineage>
        <taxon>Bacteria</taxon>
        <taxon>Pseudomonadati</taxon>
        <taxon>Bacteroidota</taxon>
        <taxon>Cytophagia</taxon>
        <taxon>Cytophagales</taxon>
        <taxon>Marivirgaceae</taxon>
        <taxon>Marivirga</taxon>
    </lineage>
</organism>
<feature type="active site" evidence="11">
    <location>
        <position position="279"/>
    </location>
</feature>
<dbReference type="KEGG" id="marp:QYS47_18685"/>
<keyword evidence="6" id="KW-0256">Endoplasmic reticulum</keyword>
<keyword evidence="2 13" id="KW-0645">Protease</keyword>
<evidence type="ECO:0000256" key="13">
    <source>
        <dbReference type="RuleBase" id="RU003983"/>
    </source>
</evidence>
<keyword evidence="10 14" id="KW-0472">Membrane</keyword>
<dbReference type="FunFam" id="3.30.2010.10:FF:000002">
    <property type="entry name" value="CAAX prenyl protease"/>
    <property type="match status" value="1"/>
</dbReference>
<feature type="transmembrane region" description="Helical" evidence="14">
    <location>
        <begin position="91"/>
        <end position="113"/>
    </location>
</feature>
<dbReference type="InterPro" id="IPR001915">
    <property type="entry name" value="Peptidase_M48"/>
</dbReference>
<evidence type="ECO:0000256" key="7">
    <source>
        <dbReference type="ARBA" id="ARBA00022833"/>
    </source>
</evidence>
<dbReference type="GO" id="GO:0046872">
    <property type="term" value="F:metal ion binding"/>
    <property type="evidence" value="ECO:0007669"/>
    <property type="project" value="UniProtKB-KW"/>
</dbReference>
<feature type="transmembrane region" description="Helical" evidence="14">
    <location>
        <begin position="151"/>
        <end position="172"/>
    </location>
</feature>
<dbReference type="EMBL" id="CP129968">
    <property type="protein sequence ID" value="WKK79435.2"/>
    <property type="molecule type" value="Genomic_DNA"/>
</dbReference>
<keyword evidence="5 13" id="KW-0378">Hydrolase</keyword>
<dbReference type="Pfam" id="PF16491">
    <property type="entry name" value="Peptidase_M48_N"/>
    <property type="match status" value="1"/>
</dbReference>
<dbReference type="Pfam" id="PF01435">
    <property type="entry name" value="Peptidase_M48"/>
    <property type="match status" value="1"/>
</dbReference>
<reference evidence="17" key="1">
    <citation type="submission" date="2023-08" db="EMBL/GenBank/DDBJ databases">
        <title>Comparative genomics and taxonomic characterization of three novel marine species of genus Marivirga.</title>
        <authorList>
            <person name="Muhammad N."/>
            <person name="Kim S.-G."/>
        </authorList>
    </citation>
    <scope>NUCLEOTIDE SEQUENCE</scope>
    <source>
        <strain evidence="17">BKB1-2</strain>
    </source>
</reference>
<protein>
    <submittedName>
        <fullName evidence="17">M48 family metallopeptidase</fullName>
    </submittedName>
</protein>
<evidence type="ECO:0000256" key="14">
    <source>
        <dbReference type="SAM" id="Phobius"/>
    </source>
</evidence>
<dbReference type="GO" id="GO:0004222">
    <property type="term" value="F:metalloendopeptidase activity"/>
    <property type="evidence" value="ECO:0007669"/>
    <property type="project" value="InterPro"/>
</dbReference>
<keyword evidence="7 12" id="KW-0862">Zinc</keyword>
<gene>
    <name evidence="17" type="ORF">QYS47_18685</name>
</gene>
<dbReference type="Proteomes" id="UP001232019">
    <property type="component" value="Chromosome"/>
</dbReference>
<name>A0AA49JCA1_9BACT</name>
<feature type="transmembrane region" description="Helical" evidence="14">
    <location>
        <begin position="64"/>
        <end position="85"/>
    </location>
</feature>
<feature type="transmembrane region" description="Helical" evidence="14">
    <location>
        <begin position="331"/>
        <end position="351"/>
    </location>
</feature>
<evidence type="ECO:0000259" key="16">
    <source>
        <dbReference type="Pfam" id="PF16491"/>
    </source>
</evidence>
<feature type="binding site" evidence="12">
    <location>
        <position position="278"/>
    </location>
    <ligand>
        <name>Zn(2+)</name>
        <dbReference type="ChEBI" id="CHEBI:29105"/>
        <note>catalytic</note>
    </ligand>
</feature>
<feature type="transmembrane region" description="Helical" evidence="14">
    <location>
        <begin position="292"/>
        <end position="311"/>
    </location>
</feature>
<keyword evidence="3 14" id="KW-0812">Transmembrane</keyword>
<feature type="transmembrane region" description="Helical" evidence="14">
    <location>
        <begin position="178"/>
        <end position="200"/>
    </location>
</feature>
<evidence type="ECO:0000259" key="15">
    <source>
        <dbReference type="Pfam" id="PF01435"/>
    </source>
</evidence>
<evidence type="ECO:0000256" key="1">
    <source>
        <dbReference type="ARBA" id="ARBA00004477"/>
    </source>
</evidence>
<dbReference type="PANTHER" id="PTHR10120">
    <property type="entry name" value="CAAX PRENYL PROTEASE 1"/>
    <property type="match status" value="1"/>
</dbReference>
<evidence type="ECO:0000256" key="4">
    <source>
        <dbReference type="ARBA" id="ARBA00022723"/>
    </source>
</evidence>
<evidence type="ECO:0000256" key="5">
    <source>
        <dbReference type="ARBA" id="ARBA00022801"/>
    </source>
</evidence>